<evidence type="ECO:0000256" key="1">
    <source>
        <dbReference type="ARBA" id="ARBA00004141"/>
    </source>
</evidence>
<dbReference type="Gene3D" id="2.60.470.10">
    <property type="entry name" value="Acid-sensing ion channels like domains"/>
    <property type="match status" value="1"/>
</dbReference>
<dbReference type="PANTHER" id="PTHR11690:SF288">
    <property type="entry name" value="AMILORIDE-SENSITIVE NA+ CHANNEL-RELATED"/>
    <property type="match status" value="1"/>
</dbReference>
<keyword evidence="8 12" id="KW-0406">Ion transport</keyword>
<comment type="subcellular location">
    <subcellularLocation>
        <location evidence="1">Membrane</location>
        <topology evidence="1">Multi-pass membrane protein</topology>
    </subcellularLocation>
</comment>
<evidence type="ECO:0000256" key="8">
    <source>
        <dbReference type="ARBA" id="ARBA00023065"/>
    </source>
</evidence>
<name>A0A182IW77_ANOAO</name>
<dbReference type="InterPro" id="IPR001873">
    <property type="entry name" value="ENaC"/>
</dbReference>
<evidence type="ECO:0000256" key="11">
    <source>
        <dbReference type="ARBA" id="ARBA00023303"/>
    </source>
</evidence>
<protein>
    <recommendedName>
        <fullName evidence="14">Pickpocket</fullName>
    </recommendedName>
</protein>
<dbReference type="PRINTS" id="PR01078">
    <property type="entry name" value="AMINACHANNEL"/>
</dbReference>
<evidence type="ECO:0000256" key="6">
    <source>
        <dbReference type="ARBA" id="ARBA00022989"/>
    </source>
</evidence>
<evidence type="ECO:0000256" key="7">
    <source>
        <dbReference type="ARBA" id="ARBA00023053"/>
    </source>
</evidence>
<dbReference type="AlphaFoldDB" id="A0A182IW77"/>
<evidence type="ECO:0000256" key="4">
    <source>
        <dbReference type="ARBA" id="ARBA00022461"/>
    </source>
</evidence>
<dbReference type="STRING" id="41427.A0A182IW77"/>
<proteinExistence type="inferred from homology"/>
<organism evidence="13">
    <name type="scientific">Anopheles atroparvus</name>
    <name type="common">European mosquito</name>
    <dbReference type="NCBI Taxonomy" id="41427"/>
    <lineage>
        <taxon>Eukaryota</taxon>
        <taxon>Metazoa</taxon>
        <taxon>Ecdysozoa</taxon>
        <taxon>Arthropoda</taxon>
        <taxon>Hexapoda</taxon>
        <taxon>Insecta</taxon>
        <taxon>Pterygota</taxon>
        <taxon>Neoptera</taxon>
        <taxon>Endopterygota</taxon>
        <taxon>Diptera</taxon>
        <taxon>Nematocera</taxon>
        <taxon>Culicoidea</taxon>
        <taxon>Culicidae</taxon>
        <taxon>Anophelinae</taxon>
        <taxon>Anopheles</taxon>
    </lineage>
</organism>
<evidence type="ECO:0000256" key="10">
    <source>
        <dbReference type="ARBA" id="ARBA00023201"/>
    </source>
</evidence>
<keyword evidence="5 12" id="KW-0812">Transmembrane</keyword>
<evidence type="ECO:0000313" key="13">
    <source>
        <dbReference type="EnsemblMetazoa" id="AATE006651-PA.1"/>
    </source>
</evidence>
<dbReference type="GO" id="GO:0015280">
    <property type="term" value="F:ligand-gated sodium channel activity"/>
    <property type="evidence" value="ECO:0007669"/>
    <property type="project" value="TreeGrafter"/>
</dbReference>
<evidence type="ECO:0000256" key="2">
    <source>
        <dbReference type="ARBA" id="ARBA00007193"/>
    </source>
</evidence>
<dbReference type="Pfam" id="PF00858">
    <property type="entry name" value="ASC"/>
    <property type="match status" value="1"/>
</dbReference>
<sequence>MAHGKGCASIVQALVDGRNKAIAKMQREQRASVSHWEPDLLNESYKDEGQRGLLADYCMNSTIHGFKYFVGNKRTLIERVWWIVVCLVSFYCCGRFIHNIYRKWDRDPVVVTFAEKPTPVFSIPFPAVTLCPEIKARKAEFDFSAAYQSYIEEDTFPYMTKEQLAKVEALLQVCDFSFGLELNNDTYADDVVKQIQQMAIPFDDIFVSCGWRGQAINCSHLFKPMLTETGMCYTFNSMSADEMLRKEQLHTEYEYLTEDQRSQKWSIDEGYAINAGGNTYPRRSFGAGIRAGMYVILRVKLDDVDYLCGNSFRGYKVHLHAPNQYPRMYSQYFRIPLSQEVSVSIDPLVMETAPNIQNYDPNRRQCYYNHERYLKYFKVYTKSNCEIECLANYTLKTCGCAHFAMPRTSDVRICGLGMASCCDQALSVLEEMDLLQALNNTIKFANRCNCLPACNAIFYNTEISQALFDWRKLLQQINPMYSHNANKTEHSYLSIHYKVSRFIRIKRSELFGISDFLANCGGVLGLFMGVSILSIVEILYYCTLKPIMARSAASRAATPKIVKSTLILPPEEYGVSRRQRKDVAKCTNEPPRTRSPRKGIVILFYDATVNQSLQIIKLSVGNFIVLVFTVPWNMYSV</sequence>
<dbReference type="Gene3D" id="1.10.287.770">
    <property type="entry name" value="YojJ-like"/>
    <property type="match status" value="1"/>
</dbReference>
<evidence type="ECO:0000256" key="9">
    <source>
        <dbReference type="ARBA" id="ARBA00023136"/>
    </source>
</evidence>
<evidence type="ECO:0000256" key="3">
    <source>
        <dbReference type="ARBA" id="ARBA00022448"/>
    </source>
</evidence>
<keyword evidence="3 12" id="KW-0813">Transport</keyword>
<keyword evidence="10 12" id="KW-0739">Sodium transport</keyword>
<evidence type="ECO:0000256" key="5">
    <source>
        <dbReference type="ARBA" id="ARBA00022692"/>
    </source>
</evidence>
<dbReference type="PROSITE" id="PS01206">
    <property type="entry name" value="ASC"/>
    <property type="match status" value="1"/>
</dbReference>
<dbReference type="GO" id="GO:0005886">
    <property type="term" value="C:plasma membrane"/>
    <property type="evidence" value="ECO:0007669"/>
    <property type="project" value="TreeGrafter"/>
</dbReference>
<dbReference type="PANTHER" id="PTHR11690">
    <property type="entry name" value="AMILORIDE-SENSITIVE SODIUM CHANNEL-RELATED"/>
    <property type="match status" value="1"/>
</dbReference>
<keyword evidence="9" id="KW-0472">Membrane</keyword>
<reference evidence="13" key="1">
    <citation type="submission" date="2022-08" db="UniProtKB">
        <authorList>
            <consortium name="EnsemblMetazoa"/>
        </authorList>
    </citation>
    <scope>IDENTIFICATION</scope>
    <source>
        <strain evidence="13">EBRO</strain>
    </source>
</reference>
<comment type="similarity">
    <text evidence="2 12">Belongs to the amiloride-sensitive sodium channel (TC 1.A.6) family.</text>
</comment>
<dbReference type="VEuPathDB" id="VectorBase:AATE006651"/>
<accession>A0A182IW77</accession>
<keyword evidence="11 12" id="KW-0407">Ion channel</keyword>
<dbReference type="EnsemblMetazoa" id="AATE006651-RA">
    <property type="protein sequence ID" value="AATE006651-PA.1"/>
    <property type="gene ID" value="AATE006651"/>
</dbReference>
<keyword evidence="4 12" id="KW-0894">Sodium channel</keyword>
<evidence type="ECO:0008006" key="14">
    <source>
        <dbReference type="Google" id="ProtNLM"/>
    </source>
</evidence>
<dbReference type="InterPro" id="IPR020903">
    <property type="entry name" value="ENaC_CS"/>
</dbReference>
<evidence type="ECO:0000256" key="12">
    <source>
        <dbReference type="RuleBase" id="RU000679"/>
    </source>
</evidence>
<keyword evidence="6" id="KW-1133">Transmembrane helix</keyword>
<keyword evidence="7" id="KW-0915">Sodium</keyword>